<keyword evidence="4" id="KW-0326">Glycosidase</keyword>
<dbReference type="PROSITE" id="PS51318">
    <property type="entry name" value="TAT"/>
    <property type="match status" value="1"/>
</dbReference>
<dbReference type="PANTHER" id="PTHR10353">
    <property type="entry name" value="GLYCOSYL HYDROLASE"/>
    <property type="match status" value="1"/>
</dbReference>
<accession>A0ABX8AZK8</accession>
<dbReference type="InterPro" id="IPR033132">
    <property type="entry name" value="GH_1_N_CS"/>
</dbReference>
<keyword evidence="3" id="KW-0378">Hydrolase</keyword>
<keyword evidence="9" id="KW-1185">Reference proteome</keyword>
<dbReference type="Gene3D" id="3.20.20.80">
    <property type="entry name" value="Glycosidases"/>
    <property type="match status" value="1"/>
</dbReference>
<evidence type="ECO:0000256" key="2">
    <source>
        <dbReference type="ARBA" id="ARBA00012744"/>
    </source>
</evidence>
<gene>
    <name evidence="8" type="ORF">J8C05_01465</name>
</gene>
<dbReference type="EC" id="3.2.1.21" evidence="2"/>
<dbReference type="InterPro" id="IPR017853">
    <property type="entry name" value="GH"/>
</dbReference>
<dbReference type="PROSITE" id="PS00653">
    <property type="entry name" value="GLYCOSYL_HYDROL_F1_2"/>
    <property type="match status" value="1"/>
</dbReference>
<feature type="active site" description="Nucleophile" evidence="5">
    <location>
        <position position="431"/>
    </location>
</feature>
<evidence type="ECO:0000256" key="1">
    <source>
        <dbReference type="ARBA" id="ARBA00010838"/>
    </source>
</evidence>
<evidence type="ECO:0000256" key="5">
    <source>
        <dbReference type="PROSITE-ProRule" id="PRU10055"/>
    </source>
</evidence>
<dbReference type="RefSeq" id="WP_211422466.1">
    <property type="nucleotide sequence ID" value="NZ_CP072642.1"/>
</dbReference>
<proteinExistence type="inferred from homology"/>
<dbReference type="PANTHER" id="PTHR10353:SF36">
    <property type="entry name" value="LP05116P"/>
    <property type="match status" value="1"/>
</dbReference>
<dbReference type="Proteomes" id="UP000677668">
    <property type="component" value="Chromosome 1"/>
</dbReference>
<evidence type="ECO:0000256" key="3">
    <source>
        <dbReference type="ARBA" id="ARBA00022801"/>
    </source>
</evidence>
<dbReference type="SUPFAM" id="SSF51445">
    <property type="entry name" value="(Trans)glycosidases"/>
    <property type="match status" value="1"/>
</dbReference>
<feature type="region of interest" description="Disordered" evidence="7">
    <location>
        <begin position="1"/>
        <end position="24"/>
    </location>
</feature>
<evidence type="ECO:0000313" key="9">
    <source>
        <dbReference type="Proteomes" id="UP000677668"/>
    </source>
</evidence>
<dbReference type="Pfam" id="PF00232">
    <property type="entry name" value="Glyco_hydro_1"/>
    <property type="match status" value="1"/>
</dbReference>
<sequence length="527" mass="58571">MDKLPVETPVTQETDAPSRRRASRRRFLASTLTTTAALAAGSVTSAATPQAPSRKPRTSQKPAGNTFPAGFQWGAATAAYQIEGALDADGKGQSIWDMFVRKPNAIWRGHTGDVACDHYRRYKEDVALMKKLGLKAYRFSLAWARILPEGTGTVNARGLDFYDRLVDELLAAGITPFCTLYHWDLPLALHQRGGWTNRDSADWFAEYTTVAARRLGDRITYWMTLNEPQVFITLGYQAGRHAPGLLLPLKDVLQAGHHALLAHGKGVQALRAHVKQSRIGFAPATPIAYPATEQPEDIAAARAFNFGIQGYGFLFNASVGLPLKNPFNNAWWMDPVFLGEYPAEGLALYKADAPQVADGDMAVISTPVDFCGVNIYFGFKIQSDGRGGPRVVIPTPATPLTAFDWPVTPEALRWGPKFFHERYKRPIYITENGLALRDWVALDGKVHDPQRIDFTTRYLRELRRAVGEGVPVQGYFHWSILDNFEWAEGYKQRFGLVYVDYDTQVRTPKDSFAWYAQVIATNGAALG</sequence>
<dbReference type="InterPro" id="IPR018120">
    <property type="entry name" value="Glyco_hydro_1_AS"/>
</dbReference>
<evidence type="ECO:0000256" key="6">
    <source>
        <dbReference type="RuleBase" id="RU003690"/>
    </source>
</evidence>
<comment type="similarity">
    <text evidence="1 6">Belongs to the glycosyl hydrolase 1 family.</text>
</comment>
<dbReference type="InterPro" id="IPR006311">
    <property type="entry name" value="TAT_signal"/>
</dbReference>
<protein>
    <recommendedName>
        <fullName evidence="2">beta-glucosidase</fullName>
        <ecNumber evidence="2">3.2.1.21</ecNumber>
    </recommendedName>
</protein>
<dbReference type="EMBL" id="CP072642">
    <property type="protein sequence ID" value="QUV94153.1"/>
    <property type="molecule type" value="Genomic_DNA"/>
</dbReference>
<evidence type="ECO:0000313" key="8">
    <source>
        <dbReference type="EMBL" id="QUV94153.1"/>
    </source>
</evidence>
<organism evidence="8 9">
    <name type="scientific">Chloracidobacterium sp. N</name>
    <dbReference type="NCBI Taxonomy" id="2821540"/>
    <lineage>
        <taxon>Bacteria</taxon>
        <taxon>Pseudomonadati</taxon>
        <taxon>Acidobacteriota</taxon>
        <taxon>Terriglobia</taxon>
        <taxon>Terriglobales</taxon>
        <taxon>Acidobacteriaceae</taxon>
        <taxon>Chloracidobacterium</taxon>
        <taxon>Chloracidobacterium aggregatum</taxon>
    </lineage>
</organism>
<evidence type="ECO:0000256" key="4">
    <source>
        <dbReference type="ARBA" id="ARBA00023295"/>
    </source>
</evidence>
<dbReference type="PROSITE" id="PS00572">
    <property type="entry name" value="GLYCOSYL_HYDROL_F1_1"/>
    <property type="match status" value="1"/>
</dbReference>
<feature type="region of interest" description="Disordered" evidence="7">
    <location>
        <begin position="40"/>
        <end position="66"/>
    </location>
</feature>
<name>A0ABX8AZK8_9BACT</name>
<evidence type="ECO:0000256" key="7">
    <source>
        <dbReference type="SAM" id="MobiDB-lite"/>
    </source>
</evidence>
<reference evidence="8 9" key="1">
    <citation type="submission" date="2021-03" db="EMBL/GenBank/DDBJ databases">
        <title>Genomic and phenotypic characterization of Chloracidobacterium isolates provides evidence for multiple species.</title>
        <authorList>
            <person name="Saini M.K."/>
            <person name="Costas A.M.G."/>
            <person name="Tank M."/>
            <person name="Bryant D.A."/>
        </authorList>
    </citation>
    <scope>NUCLEOTIDE SEQUENCE [LARGE SCALE GENOMIC DNA]</scope>
    <source>
        <strain evidence="8 9">N</strain>
    </source>
</reference>
<dbReference type="PRINTS" id="PR00131">
    <property type="entry name" value="GLHYDRLASE1"/>
</dbReference>
<dbReference type="InterPro" id="IPR001360">
    <property type="entry name" value="Glyco_hydro_1"/>
</dbReference>